<dbReference type="Pfam" id="PF13516">
    <property type="entry name" value="LRR_6"/>
    <property type="match status" value="2"/>
</dbReference>
<dbReference type="InterPro" id="IPR032675">
    <property type="entry name" value="LRR_dom_sf"/>
</dbReference>
<evidence type="ECO:0000256" key="3">
    <source>
        <dbReference type="ARBA" id="ARBA00010999"/>
    </source>
</evidence>
<feature type="compositionally biased region" description="Basic and acidic residues" evidence="17">
    <location>
        <begin position="801"/>
        <end position="812"/>
    </location>
</feature>
<feature type="compositionally biased region" description="Basic and acidic residues" evidence="17">
    <location>
        <begin position="754"/>
        <end position="769"/>
    </location>
</feature>
<dbReference type="Gene3D" id="1.25.40.20">
    <property type="entry name" value="Ankyrin repeat-containing domain"/>
    <property type="match status" value="1"/>
</dbReference>
<gene>
    <name evidence="18" type="ORF">ODALV1_LOCUS923</name>
</gene>
<evidence type="ECO:0000256" key="4">
    <source>
        <dbReference type="ARBA" id="ARBA00017829"/>
    </source>
</evidence>
<feature type="region of interest" description="Disordered" evidence="17">
    <location>
        <begin position="514"/>
        <end position="538"/>
    </location>
</feature>
<keyword evidence="16" id="KW-0175">Coiled coil</keyword>
<dbReference type="InterPro" id="IPR052311">
    <property type="entry name" value="MMS22L-TONSL_complex_comp"/>
</dbReference>
<dbReference type="PROSITE" id="PS50005">
    <property type="entry name" value="TPR"/>
    <property type="match status" value="1"/>
</dbReference>
<keyword evidence="10" id="KW-0156">Chromatin regulator</keyword>
<dbReference type="Gene3D" id="3.80.10.10">
    <property type="entry name" value="Ribonuclease Inhibitor"/>
    <property type="match status" value="3"/>
</dbReference>
<feature type="region of interest" description="Disordered" evidence="17">
    <location>
        <begin position="801"/>
        <end position="873"/>
    </location>
</feature>
<keyword evidence="13" id="KW-0539">Nucleus</keyword>
<dbReference type="SUPFAM" id="SSF48403">
    <property type="entry name" value="Ankyrin repeat"/>
    <property type="match status" value="1"/>
</dbReference>
<feature type="compositionally biased region" description="Acidic residues" evidence="17">
    <location>
        <begin position="514"/>
        <end position="527"/>
    </location>
</feature>
<comment type="subcellular location">
    <subcellularLocation>
        <location evidence="2">Chromosome</location>
    </subcellularLocation>
    <subcellularLocation>
        <location evidence="1">Nucleus</location>
    </subcellularLocation>
</comment>
<keyword evidence="5" id="KW-0158">Chromosome</keyword>
<evidence type="ECO:0000256" key="1">
    <source>
        <dbReference type="ARBA" id="ARBA00004123"/>
    </source>
</evidence>
<feature type="region of interest" description="Disordered" evidence="17">
    <location>
        <begin position="488"/>
        <end position="507"/>
    </location>
</feature>
<feature type="compositionally biased region" description="Polar residues" evidence="17">
    <location>
        <begin position="856"/>
        <end position="870"/>
    </location>
</feature>
<protein>
    <recommendedName>
        <fullName evidence="4">Tonsoku-like protein</fullName>
    </recommendedName>
</protein>
<keyword evidence="9 15" id="KW-0802">TPR repeat</keyword>
<dbReference type="Pfam" id="PF13424">
    <property type="entry name" value="TPR_12"/>
    <property type="match status" value="1"/>
</dbReference>
<feature type="coiled-coil region" evidence="16">
    <location>
        <begin position="259"/>
        <end position="307"/>
    </location>
</feature>
<dbReference type="InterPro" id="IPR019734">
    <property type="entry name" value="TPR_rpt"/>
</dbReference>
<comment type="similarity">
    <text evidence="3">Belongs to the Tonsoku family.</text>
</comment>
<reference evidence="18 19" key="1">
    <citation type="submission" date="2024-08" db="EMBL/GenBank/DDBJ databases">
        <authorList>
            <person name="Cucini C."/>
            <person name="Frati F."/>
        </authorList>
    </citation>
    <scope>NUCLEOTIDE SEQUENCE [LARGE SCALE GENOMIC DNA]</scope>
</reference>
<evidence type="ECO:0000256" key="14">
    <source>
        <dbReference type="PROSITE-ProRule" id="PRU00023"/>
    </source>
</evidence>
<evidence type="ECO:0000256" key="16">
    <source>
        <dbReference type="SAM" id="Coils"/>
    </source>
</evidence>
<dbReference type="SUPFAM" id="SSF52047">
    <property type="entry name" value="RNI-like"/>
    <property type="match status" value="1"/>
</dbReference>
<feature type="region of interest" description="Disordered" evidence="17">
    <location>
        <begin position="1054"/>
        <end position="1092"/>
    </location>
</feature>
<evidence type="ECO:0000256" key="10">
    <source>
        <dbReference type="ARBA" id="ARBA00022853"/>
    </source>
</evidence>
<evidence type="ECO:0000256" key="5">
    <source>
        <dbReference type="ARBA" id="ARBA00022454"/>
    </source>
</evidence>
<keyword evidence="12" id="KW-0234">DNA repair</keyword>
<evidence type="ECO:0000256" key="6">
    <source>
        <dbReference type="ARBA" id="ARBA00022614"/>
    </source>
</evidence>
<evidence type="ECO:0000256" key="2">
    <source>
        <dbReference type="ARBA" id="ARBA00004286"/>
    </source>
</evidence>
<feature type="repeat" description="TPR" evidence="15">
    <location>
        <begin position="377"/>
        <end position="410"/>
    </location>
</feature>
<dbReference type="InterPro" id="IPR001611">
    <property type="entry name" value="Leu-rich_rpt"/>
</dbReference>
<evidence type="ECO:0000256" key="13">
    <source>
        <dbReference type="ARBA" id="ARBA00023242"/>
    </source>
</evidence>
<dbReference type="EMBL" id="CAXLJM020000004">
    <property type="protein sequence ID" value="CAL8069747.1"/>
    <property type="molecule type" value="Genomic_DNA"/>
</dbReference>
<dbReference type="PROSITE" id="PS50088">
    <property type="entry name" value="ANK_REPEAT"/>
    <property type="match status" value="3"/>
</dbReference>
<dbReference type="InterPro" id="IPR036770">
    <property type="entry name" value="Ankyrin_rpt-contain_sf"/>
</dbReference>
<evidence type="ECO:0000256" key="9">
    <source>
        <dbReference type="ARBA" id="ARBA00022803"/>
    </source>
</evidence>
<keyword evidence="11 14" id="KW-0040">ANK repeat</keyword>
<feature type="region of interest" description="Disordered" evidence="17">
    <location>
        <begin position="968"/>
        <end position="1012"/>
    </location>
</feature>
<dbReference type="SMART" id="SM00028">
    <property type="entry name" value="TPR"/>
    <property type="match status" value="5"/>
</dbReference>
<dbReference type="PROSITE" id="PS50297">
    <property type="entry name" value="ANK_REP_REGION"/>
    <property type="match status" value="3"/>
</dbReference>
<dbReference type="Proteomes" id="UP001642540">
    <property type="component" value="Unassembled WGS sequence"/>
</dbReference>
<dbReference type="InterPro" id="IPR002110">
    <property type="entry name" value="Ankyrin_rpt"/>
</dbReference>
<sequence>MGKRKAKASEAAAVEDLLRRVRIASSKGDFIELANLHNQLGNQHRLLGNLDEALEHHEEEVKYCRIYNKKDRLGLAIGYRNIGEVLTEKKEEAKAIKYIKMYLKIAQEVGNLVEEQRAYITLGRAYLSLYENEDAGDDDENTSKESNSVLEWAETSFKKAYMLLKEEELKTQISNDNEFMQMKCNNCQNLGLTFELSGKLDDAIEWLRRGIEIGNKYNLHEYLGPCYSLVGGIYLRKAKHQEALKAAKGAMKSAKVVGNRELEVEAQLLEAKALCMNDEMDAGKKILKKLRQKVKNKEELRACLENLDPLLTAAVRICRSQDLLFVTDGNEQTKLMRLHEILGDNYSTLMNYERAIVHYKKSCELAEDVGVSEKKLSRLYFSIAETYKDLHNYNNAYKYYLKELGMHRGNLVEEFKTQTNITVVLEKLSRPPEVLIEAHEKAISLAKSMKNYGRLVTALNNYAMYLKNIGKVDEHQKQIKLIKQIKNDHNVSDSEEPEIDSQDLLDEESDIDLDNLSAEESEDEIDEEKNKKRKPLRLNEAGESQLHIAAKKGDLKGVRRLIRQGHPVNVTDNAKWTPLHEASNFGHVDVVDELLKHGAEVNAAGGVNDDGFNEKITPLHDAASNCHTETMRILLKYGANVLAKDKEGRYPIDSLLSWRDSDGLNRSEQDLVAYREVRELLKSHMSKGGKTYRREDEKRGRRRTARDSSPKMSLMVSKPQDYDCPIPVKIATDDFDPDQEGAGKKIYEHAMKQIRRKDRETKTAKEKPRPISPGPRCGLIPSELDVHDDWLLPDDAALPEVHRASKTHDSKLSKPKRKRDPVDDEDASYYDDRSTRRKTSGSSSRNFNERDRKPSGSKSTISSDNSNDGWNVNLEEDERSEELLDIEMDDEVQQAVAFASNVRRTSTSITPDALEDDPMLSDDEEFNSLVFANDFDKSLDQDDFLPSQRPVGSTVEFGRTLDVEVAENRIGESDESPSPPPSIRTASSRGRPVVSLSSDDDDDDNDFQNSSRSRVKLSELASVFKQTQVRSSVKEKRSTIGAVQSRLPYKIIGKSKRSSDESESSFSNGHANTIRRTVSSSSLSNNRTNDEPHKREVLRLKIRILDKMLLVPVDENHMNETIEWLAIESASRYRRSYGVKPILTLQTKDGATLSGSDPISLVLDTNDRELVGVVSDFDLPPLVERYTLACSEAEFESDPDVKCSLNSCQSSNILCLKDENLRGKAGIVVMKALQRQYALRVLTLSGCSLFDSGISELCKVLHTLPGLTELDISSNGITKTGFLTLAEAFQPRSSTAGATSSCSNVPTGVTSLVLSHNPLGNFVGYSLAVLITRLTSLRTLEIADCDFTEKLFSWSKNELTNALNNSRLEELDISYNNWKDIGIEKCLQSLPARRIRVLNCSSCIQRPNTNENNDDSIAIAISSFLSRNEDCCNLKKLQLSGCCLSDKSMDLILGNFDRLVRLESLELSRNDGLSSQSFVNILNVSTSKNIPLMKLDVGSIPNFLNNSRVTQEMILNAVDSKMRSEKKLTFLRLPRSEIGTLVSSDGHPELSKLEKKLTELMEDYAGNMRFSCEKEGACIIYRLEE</sequence>
<evidence type="ECO:0000256" key="7">
    <source>
        <dbReference type="ARBA" id="ARBA00022737"/>
    </source>
</evidence>
<dbReference type="SMART" id="SM00248">
    <property type="entry name" value="ANK"/>
    <property type="match status" value="3"/>
</dbReference>
<keyword evidence="7" id="KW-0677">Repeat</keyword>
<comment type="caution">
    <text evidence="18">The sequence shown here is derived from an EMBL/GenBank/DDBJ whole genome shotgun (WGS) entry which is preliminary data.</text>
</comment>
<keyword evidence="6" id="KW-0433">Leucine-rich repeat</keyword>
<feature type="repeat" description="ANK" evidence="14">
    <location>
        <begin position="614"/>
        <end position="646"/>
    </location>
</feature>
<dbReference type="SMART" id="SM00368">
    <property type="entry name" value="LRR_RI"/>
    <property type="match status" value="3"/>
</dbReference>
<name>A0ABP1PK60_9HEXA</name>
<feature type="compositionally biased region" description="Polar residues" evidence="17">
    <location>
        <begin position="1068"/>
        <end position="1087"/>
    </location>
</feature>
<keyword evidence="19" id="KW-1185">Reference proteome</keyword>
<dbReference type="InterPro" id="IPR011990">
    <property type="entry name" value="TPR-like_helical_dom_sf"/>
</dbReference>
<feature type="repeat" description="ANK" evidence="14">
    <location>
        <begin position="574"/>
        <end position="606"/>
    </location>
</feature>
<evidence type="ECO:0000256" key="11">
    <source>
        <dbReference type="ARBA" id="ARBA00023043"/>
    </source>
</evidence>
<feature type="region of interest" description="Disordered" evidence="17">
    <location>
        <begin position="754"/>
        <end position="780"/>
    </location>
</feature>
<keyword evidence="8" id="KW-0227">DNA damage</keyword>
<feature type="region of interest" description="Disordered" evidence="17">
    <location>
        <begin position="685"/>
        <end position="719"/>
    </location>
</feature>
<feature type="compositionally biased region" description="Acidic residues" evidence="17">
    <location>
        <begin position="493"/>
        <end position="507"/>
    </location>
</feature>
<evidence type="ECO:0000313" key="19">
    <source>
        <dbReference type="Proteomes" id="UP001642540"/>
    </source>
</evidence>
<organism evidence="18 19">
    <name type="scientific">Orchesella dallaii</name>
    <dbReference type="NCBI Taxonomy" id="48710"/>
    <lineage>
        <taxon>Eukaryota</taxon>
        <taxon>Metazoa</taxon>
        <taxon>Ecdysozoa</taxon>
        <taxon>Arthropoda</taxon>
        <taxon>Hexapoda</taxon>
        <taxon>Collembola</taxon>
        <taxon>Entomobryomorpha</taxon>
        <taxon>Entomobryoidea</taxon>
        <taxon>Orchesellidae</taxon>
        <taxon>Orchesellinae</taxon>
        <taxon>Orchesella</taxon>
    </lineage>
</organism>
<feature type="compositionally biased region" description="Basic and acidic residues" evidence="17">
    <location>
        <begin position="692"/>
        <end position="709"/>
    </location>
</feature>
<dbReference type="PANTHER" id="PTHR46358">
    <property type="entry name" value="TONSOKU-LIKE PROTEIN"/>
    <property type="match status" value="1"/>
</dbReference>
<dbReference type="PANTHER" id="PTHR46358:SF1">
    <property type="entry name" value="TONSOKU-LIKE PROTEIN"/>
    <property type="match status" value="1"/>
</dbReference>
<evidence type="ECO:0000256" key="8">
    <source>
        <dbReference type="ARBA" id="ARBA00022763"/>
    </source>
</evidence>
<evidence type="ECO:0000256" key="12">
    <source>
        <dbReference type="ARBA" id="ARBA00023204"/>
    </source>
</evidence>
<dbReference type="SUPFAM" id="SSF48452">
    <property type="entry name" value="TPR-like"/>
    <property type="match status" value="2"/>
</dbReference>
<proteinExistence type="inferred from homology"/>
<dbReference type="Gene3D" id="1.25.40.10">
    <property type="entry name" value="Tetratricopeptide repeat domain"/>
    <property type="match status" value="3"/>
</dbReference>
<evidence type="ECO:0000256" key="15">
    <source>
        <dbReference type="PROSITE-ProRule" id="PRU00339"/>
    </source>
</evidence>
<dbReference type="Pfam" id="PF12796">
    <property type="entry name" value="Ank_2"/>
    <property type="match status" value="1"/>
</dbReference>
<accession>A0ABP1PK60</accession>
<evidence type="ECO:0000256" key="17">
    <source>
        <dbReference type="SAM" id="MobiDB-lite"/>
    </source>
</evidence>
<evidence type="ECO:0000313" key="18">
    <source>
        <dbReference type="EMBL" id="CAL8069747.1"/>
    </source>
</evidence>
<feature type="repeat" description="ANK" evidence="14">
    <location>
        <begin position="541"/>
        <end position="573"/>
    </location>
</feature>